<dbReference type="EMBL" id="WHWB01033056">
    <property type="protein sequence ID" value="KAJ7422293.1"/>
    <property type="molecule type" value="Genomic_DNA"/>
</dbReference>
<accession>A0ABQ9DIC6</accession>
<comment type="caution">
    <text evidence="1">The sequence shown here is derived from an EMBL/GenBank/DDBJ whole genome shotgun (WGS) entry which is preliminary data.</text>
</comment>
<evidence type="ECO:0000313" key="1">
    <source>
        <dbReference type="EMBL" id="KAJ7422293.1"/>
    </source>
</evidence>
<reference evidence="1" key="1">
    <citation type="submission" date="2019-10" db="EMBL/GenBank/DDBJ databases">
        <authorList>
            <person name="Soares A.E.R."/>
            <person name="Aleixo A."/>
            <person name="Schneider P."/>
            <person name="Miyaki C.Y."/>
            <person name="Schneider M.P."/>
            <person name="Mello C."/>
            <person name="Vasconcelos A.T.R."/>
        </authorList>
    </citation>
    <scope>NUCLEOTIDE SEQUENCE</scope>
    <source>
        <tissue evidence="1">Muscle</tissue>
    </source>
</reference>
<dbReference type="Proteomes" id="UP001145742">
    <property type="component" value="Unassembled WGS sequence"/>
</dbReference>
<proteinExistence type="predicted"/>
<protein>
    <submittedName>
        <fullName evidence="1">Uncharacterized protein</fullName>
    </submittedName>
</protein>
<gene>
    <name evidence="1" type="ORF">WISP_38604</name>
</gene>
<sequence>MTSKSRTLIITLYSAVTRSHLEYDIQLWVSQQKKHMDVMEQVQRRDTKIIRVLEHLSDEDKLKELVLFSLEERSLQGNLRVTFQYLKEACKKDEE</sequence>
<keyword evidence="2" id="KW-1185">Reference proteome</keyword>
<evidence type="ECO:0000313" key="2">
    <source>
        <dbReference type="Proteomes" id="UP001145742"/>
    </source>
</evidence>
<organism evidence="1 2">
    <name type="scientific">Willisornis vidua</name>
    <name type="common">Xingu scale-backed antbird</name>
    <dbReference type="NCBI Taxonomy" id="1566151"/>
    <lineage>
        <taxon>Eukaryota</taxon>
        <taxon>Metazoa</taxon>
        <taxon>Chordata</taxon>
        <taxon>Craniata</taxon>
        <taxon>Vertebrata</taxon>
        <taxon>Euteleostomi</taxon>
        <taxon>Archelosauria</taxon>
        <taxon>Archosauria</taxon>
        <taxon>Dinosauria</taxon>
        <taxon>Saurischia</taxon>
        <taxon>Theropoda</taxon>
        <taxon>Coelurosauria</taxon>
        <taxon>Aves</taxon>
        <taxon>Neognathae</taxon>
        <taxon>Neoaves</taxon>
        <taxon>Telluraves</taxon>
        <taxon>Australaves</taxon>
        <taxon>Passeriformes</taxon>
        <taxon>Thamnophilidae</taxon>
        <taxon>Willisornis</taxon>
    </lineage>
</organism>
<name>A0ABQ9DIC6_9PASS</name>